<dbReference type="GO" id="GO:0042797">
    <property type="term" value="P:tRNA transcription by RNA polymerase III"/>
    <property type="evidence" value="ECO:0007669"/>
    <property type="project" value="TreeGrafter"/>
</dbReference>
<dbReference type="Proteomes" id="UP000224080">
    <property type="component" value="Unassembled WGS sequence"/>
</dbReference>
<dbReference type="InterPro" id="IPR006886">
    <property type="entry name" value="RNA_pol_III_Rpc5"/>
</dbReference>
<feature type="region of interest" description="Disordered" evidence="1">
    <location>
        <begin position="375"/>
        <end position="395"/>
    </location>
</feature>
<dbReference type="AlphaFoldDB" id="A0A2B7XEE0"/>
<evidence type="ECO:0000256" key="1">
    <source>
        <dbReference type="SAM" id="MobiDB-lite"/>
    </source>
</evidence>
<protein>
    <submittedName>
        <fullName evidence="2">Sulfite reductase (NADPH) hemoprotein beta-component</fullName>
    </submittedName>
</protein>
<gene>
    <name evidence="2" type="ORF">GX51_02067</name>
</gene>
<accession>A0A2B7XEE0</accession>
<name>A0A2B7XEE0_9EURO</name>
<feature type="compositionally biased region" description="Polar residues" evidence="1">
    <location>
        <begin position="40"/>
        <end position="50"/>
    </location>
</feature>
<sequence>MSCKSTVIASLTPRLYKNEDEIPTATPNLAPEPAPGPAATSGSQDTTNPPTADPVIASYDIYITDSQIRRFLFQYPDRQATQPYNAATQQKPTELRIKPRTGLVEVDIPINTHINYDEKKGLRYGNALKKSSVIAEGGSMGMAGGFNTGGRAKGAVGAGAGAIGVDDGEDGMAMMGKRRQQIFAGDEEGLMDYEDEKAGVIMTTQTLGGRIKEPVDGDPVYMLGAFRENELHLAPLSAVVQLRPQLHHLDAFDEVSVRSKAMTKGKRDADDEGGPRAVQQEARAIDMKVKSADVETGKIASNNVLLRRMHEEKWEKYAWIDENDQDSWDKYEEYMFNQSLDEPPLLQSAIGSEDYVDGMSAPRIDPINPEMAGWAMKLRRKAQRPSDVRGTEAGD</sequence>
<feature type="compositionally biased region" description="Basic and acidic residues" evidence="1">
    <location>
        <begin position="384"/>
        <end position="395"/>
    </location>
</feature>
<evidence type="ECO:0000313" key="2">
    <source>
        <dbReference type="EMBL" id="PGH07027.1"/>
    </source>
</evidence>
<proteinExistence type="predicted"/>
<keyword evidence="3" id="KW-1185">Reference proteome</keyword>
<reference evidence="2 3" key="1">
    <citation type="submission" date="2017-10" db="EMBL/GenBank/DDBJ databases">
        <title>Comparative genomics in systemic dimorphic fungi from Ajellomycetaceae.</title>
        <authorList>
            <person name="Munoz J.F."/>
            <person name="Mcewen J.G."/>
            <person name="Clay O.K."/>
            <person name="Cuomo C.A."/>
        </authorList>
    </citation>
    <scope>NUCLEOTIDE SEQUENCE [LARGE SCALE GENOMIC DNA]</scope>
    <source>
        <strain evidence="2 3">UAMH130</strain>
    </source>
</reference>
<dbReference type="OrthoDB" id="340681at2759"/>
<dbReference type="PANTHER" id="PTHR12069">
    <property type="entry name" value="DNA-DIRECTED RNA POLYMERASES III 80 KDA POLYPEPTIDE RNA POLYMERASE III SUBUNIT 5"/>
    <property type="match status" value="1"/>
</dbReference>
<organism evidence="2 3">
    <name type="scientific">Blastomyces parvus</name>
    <dbReference type="NCBI Taxonomy" id="2060905"/>
    <lineage>
        <taxon>Eukaryota</taxon>
        <taxon>Fungi</taxon>
        <taxon>Dikarya</taxon>
        <taxon>Ascomycota</taxon>
        <taxon>Pezizomycotina</taxon>
        <taxon>Eurotiomycetes</taxon>
        <taxon>Eurotiomycetidae</taxon>
        <taxon>Onygenales</taxon>
        <taxon>Ajellomycetaceae</taxon>
        <taxon>Blastomyces</taxon>
    </lineage>
</organism>
<dbReference type="EMBL" id="PDNC01000017">
    <property type="protein sequence ID" value="PGH07027.1"/>
    <property type="molecule type" value="Genomic_DNA"/>
</dbReference>
<evidence type="ECO:0000313" key="3">
    <source>
        <dbReference type="Proteomes" id="UP000224080"/>
    </source>
</evidence>
<comment type="caution">
    <text evidence="2">The sequence shown here is derived from an EMBL/GenBank/DDBJ whole genome shotgun (WGS) entry which is preliminary data.</text>
</comment>
<feature type="region of interest" description="Disordered" evidence="1">
    <location>
        <begin position="22"/>
        <end position="53"/>
    </location>
</feature>
<dbReference type="PANTHER" id="PTHR12069:SF0">
    <property type="entry name" value="DNA-DIRECTED RNA POLYMERASE III SUBUNIT RPC5"/>
    <property type="match status" value="1"/>
</dbReference>
<dbReference type="GO" id="GO:0005666">
    <property type="term" value="C:RNA polymerase III complex"/>
    <property type="evidence" value="ECO:0007669"/>
    <property type="project" value="TreeGrafter"/>
</dbReference>
<dbReference type="Pfam" id="PF04801">
    <property type="entry name" value="RPC5"/>
    <property type="match status" value="2"/>
</dbReference>
<dbReference type="STRING" id="2060905.A0A2B7XEE0"/>